<dbReference type="PANTHER" id="PTHR35936:SF19">
    <property type="entry name" value="AMINO-ACID-BINDING PROTEIN YXEM-RELATED"/>
    <property type="match status" value="1"/>
</dbReference>
<feature type="domain" description="Solute-binding protein family 3/N-terminal" evidence="2">
    <location>
        <begin position="1"/>
        <end position="217"/>
    </location>
</feature>
<reference evidence="3" key="2">
    <citation type="submission" date="2020-09" db="EMBL/GenBank/DDBJ databases">
        <authorList>
            <person name="Sun Q."/>
            <person name="Zhou Y."/>
        </authorList>
    </citation>
    <scope>NUCLEOTIDE SEQUENCE</scope>
    <source>
        <strain evidence="3">CGMCC 1.10998</strain>
    </source>
</reference>
<dbReference type="InterPro" id="IPR001638">
    <property type="entry name" value="Solute-binding_3/MltF_N"/>
</dbReference>
<organism evidence="3 4">
    <name type="scientific">Undibacterium terreum</name>
    <dbReference type="NCBI Taxonomy" id="1224302"/>
    <lineage>
        <taxon>Bacteria</taxon>
        <taxon>Pseudomonadati</taxon>
        <taxon>Pseudomonadota</taxon>
        <taxon>Betaproteobacteria</taxon>
        <taxon>Burkholderiales</taxon>
        <taxon>Oxalobacteraceae</taxon>
        <taxon>Undibacterium</taxon>
    </lineage>
</organism>
<dbReference type="PANTHER" id="PTHR35936">
    <property type="entry name" value="MEMBRANE-BOUND LYTIC MUREIN TRANSGLYCOSYLASE F"/>
    <property type="match status" value="1"/>
</dbReference>
<dbReference type="SMART" id="SM00062">
    <property type="entry name" value="PBPb"/>
    <property type="match status" value="1"/>
</dbReference>
<keyword evidence="1" id="KW-0732">Signal</keyword>
<evidence type="ECO:0000259" key="2">
    <source>
        <dbReference type="SMART" id="SM00062"/>
    </source>
</evidence>
<evidence type="ECO:0000256" key="1">
    <source>
        <dbReference type="ARBA" id="ARBA00022729"/>
    </source>
</evidence>
<dbReference type="Proteomes" id="UP000637423">
    <property type="component" value="Unassembled WGS sequence"/>
</dbReference>
<comment type="caution">
    <text evidence="3">The sequence shown here is derived from an EMBL/GenBank/DDBJ whole genome shotgun (WGS) entry which is preliminary data.</text>
</comment>
<gene>
    <name evidence="3" type="primary">pheC</name>
    <name evidence="3" type="ORF">GCM10011396_02040</name>
</gene>
<dbReference type="SUPFAM" id="SSF53850">
    <property type="entry name" value="Periplasmic binding protein-like II"/>
    <property type="match status" value="1"/>
</dbReference>
<protein>
    <submittedName>
        <fullName evidence="3">Cyclohexadienyl dehydratase</fullName>
    </submittedName>
</protein>
<accession>A0A916U401</accession>
<sequence>MTGDYKPFTYQQSNGVFEGMDVDLGQSLAKAMGVEAQFIKTSWPGLMNDFLEKCDIAMGGVSITLDRLKKAGFAESHMLDGKSAIARCTDTAKFQSLEMIDQPATRAIVNPGGTNERFARANFKRAKLILHNDNVSIFEQIVQGKADIMVTDSSETLWQSKQHTELCAINPDKPLQFAEKAFMLPRGDVPFKAWVDAWMHMQKETGAYQQVFNKWLK</sequence>
<name>A0A916U401_9BURK</name>
<dbReference type="Gene3D" id="3.40.190.10">
    <property type="entry name" value="Periplasmic binding protein-like II"/>
    <property type="match status" value="2"/>
</dbReference>
<dbReference type="EMBL" id="BMED01000001">
    <property type="protein sequence ID" value="GGC58730.1"/>
    <property type="molecule type" value="Genomic_DNA"/>
</dbReference>
<evidence type="ECO:0000313" key="3">
    <source>
        <dbReference type="EMBL" id="GGC58730.1"/>
    </source>
</evidence>
<proteinExistence type="predicted"/>
<evidence type="ECO:0000313" key="4">
    <source>
        <dbReference type="Proteomes" id="UP000637423"/>
    </source>
</evidence>
<keyword evidence="4" id="KW-1185">Reference proteome</keyword>
<dbReference type="Pfam" id="PF00497">
    <property type="entry name" value="SBP_bac_3"/>
    <property type="match status" value="1"/>
</dbReference>
<reference evidence="3" key="1">
    <citation type="journal article" date="2014" name="Int. J. Syst. Evol. Microbiol.">
        <title>Complete genome sequence of Corynebacterium casei LMG S-19264T (=DSM 44701T), isolated from a smear-ripened cheese.</title>
        <authorList>
            <consortium name="US DOE Joint Genome Institute (JGI-PGF)"/>
            <person name="Walter F."/>
            <person name="Albersmeier A."/>
            <person name="Kalinowski J."/>
            <person name="Ruckert C."/>
        </authorList>
    </citation>
    <scope>NUCLEOTIDE SEQUENCE</scope>
    <source>
        <strain evidence="3">CGMCC 1.10998</strain>
    </source>
</reference>
<dbReference type="AlphaFoldDB" id="A0A916U401"/>